<sequence>MTGITGVADDYLAALAELDPQAAEAAGRTPESQLMNLSPEGFDARAALARGTATAVATTTAHTPGERALAGALADRLTSEVALHDAGFTTRLLAPLATPVHLARQVFDNLPRQTPDDWANIATHLHRLPTTLDQYAATLRRSAQRGQLVARRQVLVVAEQCASWSDTDFYGRLVAGCPSGPLAARLAEGARLATAATANFAAFLRTELAPAASEVDGVGRELYEITSRAFLGATVDLDELYAYGWAELARTAAELRTAAAECGHPDVPAARTALDADPAGRVPVGPALEEWLRRRTALLTDALDGTHFDIPAATRHVECRISPAASGVMYYTPPDAALTRPGGIWWSVPPGESTVPVWRHVGTLCHEGLPGHHLQHAITLTLTDLHPWQRTLCHVHGYAEGWAHYAERLADELGLYAGPAERLGMLDGQMWRAARVVIDLGLHLDLPIPAGNGFTDAARWTPAVAVDLLTRVAGLDAATARFEVDRYLGWPAQALAFKVGARLWQQARRDAERRAGAGFDRKRFHHTALALGPMGLEPLRARLAETLRSGTPALDRK</sequence>
<evidence type="ECO:0000313" key="1">
    <source>
        <dbReference type="EMBL" id="GGM59184.1"/>
    </source>
</evidence>
<reference evidence="1" key="2">
    <citation type="submission" date="2020-09" db="EMBL/GenBank/DDBJ databases">
        <authorList>
            <person name="Sun Q."/>
            <person name="Zhou Y."/>
        </authorList>
    </citation>
    <scope>NUCLEOTIDE SEQUENCE</scope>
    <source>
        <strain evidence="1">CGMCC 4.7312</strain>
    </source>
</reference>
<dbReference type="Proteomes" id="UP000608890">
    <property type="component" value="Unassembled WGS sequence"/>
</dbReference>
<comment type="caution">
    <text evidence="1">The sequence shown here is derived from an EMBL/GenBank/DDBJ whole genome shotgun (WGS) entry which is preliminary data.</text>
</comment>
<dbReference type="RefSeq" id="WP_189048582.1">
    <property type="nucleotide sequence ID" value="NZ_BMNB01000031.1"/>
</dbReference>
<dbReference type="Pfam" id="PF05960">
    <property type="entry name" value="DUF885"/>
    <property type="match status" value="1"/>
</dbReference>
<accession>A0A917U575</accession>
<organism evidence="1 2">
    <name type="scientific">Micromonospora sonchi</name>
    <dbReference type="NCBI Taxonomy" id="1763543"/>
    <lineage>
        <taxon>Bacteria</taxon>
        <taxon>Bacillati</taxon>
        <taxon>Actinomycetota</taxon>
        <taxon>Actinomycetes</taxon>
        <taxon>Micromonosporales</taxon>
        <taxon>Micromonosporaceae</taxon>
        <taxon>Micromonospora</taxon>
    </lineage>
</organism>
<dbReference type="PANTHER" id="PTHR33361:SF2">
    <property type="entry name" value="DUF885 DOMAIN-CONTAINING PROTEIN"/>
    <property type="match status" value="1"/>
</dbReference>
<name>A0A917U575_9ACTN</name>
<protein>
    <recommendedName>
        <fullName evidence="3">DUF885 domain-containing protein</fullName>
    </recommendedName>
</protein>
<dbReference type="AlphaFoldDB" id="A0A917U575"/>
<reference evidence="1" key="1">
    <citation type="journal article" date="2014" name="Int. J. Syst. Evol. Microbiol.">
        <title>Complete genome sequence of Corynebacterium casei LMG S-19264T (=DSM 44701T), isolated from a smear-ripened cheese.</title>
        <authorList>
            <consortium name="US DOE Joint Genome Institute (JGI-PGF)"/>
            <person name="Walter F."/>
            <person name="Albersmeier A."/>
            <person name="Kalinowski J."/>
            <person name="Ruckert C."/>
        </authorList>
    </citation>
    <scope>NUCLEOTIDE SEQUENCE</scope>
    <source>
        <strain evidence="1">CGMCC 4.7312</strain>
    </source>
</reference>
<gene>
    <name evidence="1" type="ORF">GCM10011608_50340</name>
</gene>
<evidence type="ECO:0000313" key="2">
    <source>
        <dbReference type="Proteomes" id="UP000608890"/>
    </source>
</evidence>
<keyword evidence="2" id="KW-1185">Reference proteome</keyword>
<dbReference type="InterPro" id="IPR010281">
    <property type="entry name" value="DUF885"/>
</dbReference>
<proteinExistence type="predicted"/>
<dbReference type="EMBL" id="BMNB01000031">
    <property type="protein sequence ID" value="GGM59184.1"/>
    <property type="molecule type" value="Genomic_DNA"/>
</dbReference>
<dbReference type="PANTHER" id="PTHR33361">
    <property type="entry name" value="GLR0591 PROTEIN"/>
    <property type="match status" value="1"/>
</dbReference>
<evidence type="ECO:0008006" key="3">
    <source>
        <dbReference type="Google" id="ProtNLM"/>
    </source>
</evidence>